<dbReference type="AlphaFoldDB" id="A0A5B8N0C0"/>
<evidence type="ECO:0000256" key="10">
    <source>
        <dbReference type="ARBA" id="ARBA00022989"/>
    </source>
</evidence>
<keyword evidence="10 14" id="KW-1133">Transmembrane helix</keyword>
<dbReference type="GO" id="GO:0005789">
    <property type="term" value="C:endoplasmic reticulum membrane"/>
    <property type="evidence" value="ECO:0007669"/>
    <property type="project" value="UniProtKB-SubCell"/>
</dbReference>
<feature type="transmembrane region" description="Helical" evidence="14">
    <location>
        <begin position="520"/>
        <end position="540"/>
    </location>
</feature>
<comment type="similarity">
    <text evidence="3">Belongs to the peptidase M28 family.</text>
</comment>
<dbReference type="FunFam" id="3.40.630.10:FF:000008">
    <property type="entry name" value="Endoplasmic reticulum metallopeptidase 1"/>
    <property type="match status" value="1"/>
</dbReference>
<protein>
    <submittedName>
        <fullName evidence="16">Endoplasmic reticulum metallopeptidase</fullName>
    </submittedName>
</protein>
<evidence type="ECO:0000256" key="3">
    <source>
        <dbReference type="ARBA" id="ARBA00010918"/>
    </source>
</evidence>
<keyword evidence="9" id="KW-0862">Zinc</keyword>
<comment type="subcellular location">
    <subcellularLocation>
        <location evidence="2">Endoplasmic reticulum membrane</location>
        <topology evidence="2">Multi-pass membrane protein</topology>
    </subcellularLocation>
</comment>
<dbReference type="Proteomes" id="UP000316726">
    <property type="component" value="Chromosome 18"/>
</dbReference>
<evidence type="ECO:0000256" key="1">
    <source>
        <dbReference type="ARBA" id="ARBA00001947"/>
    </source>
</evidence>
<keyword evidence="4" id="KW-0645">Protease</keyword>
<feature type="transmembrane region" description="Helical" evidence="14">
    <location>
        <begin position="614"/>
        <end position="635"/>
    </location>
</feature>
<feature type="transmembrane region" description="Helical" evidence="14">
    <location>
        <begin position="571"/>
        <end position="593"/>
    </location>
</feature>
<dbReference type="PANTHER" id="PTHR12147:SF22">
    <property type="entry name" value="ENDOPLASMIC RETICULUM METALLOPEPTIDASE 1"/>
    <property type="match status" value="1"/>
</dbReference>
<evidence type="ECO:0000256" key="12">
    <source>
        <dbReference type="ARBA" id="ARBA00023136"/>
    </source>
</evidence>
<evidence type="ECO:0000256" key="5">
    <source>
        <dbReference type="ARBA" id="ARBA00022692"/>
    </source>
</evidence>
<feature type="transmembrane region" description="Helical" evidence="14">
    <location>
        <begin position="490"/>
        <end position="508"/>
    </location>
</feature>
<evidence type="ECO:0000256" key="2">
    <source>
        <dbReference type="ARBA" id="ARBA00004477"/>
    </source>
</evidence>
<feature type="transmembrane region" description="Helical" evidence="14">
    <location>
        <begin position="384"/>
        <end position="404"/>
    </location>
</feature>
<dbReference type="InterPro" id="IPR045175">
    <property type="entry name" value="M28_fam"/>
</dbReference>
<dbReference type="GO" id="GO:0006508">
    <property type="term" value="P:proteolysis"/>
    <property type="evidence" value="ECO:0007669"/>
    <property type="project" value="UniProtKB-KW"/>
</dbReference>
<evidence type="ECO:0000256" key="7">
    <source>
        <dbReference type="ARBA" id="ARBA00022801"/>
    </source>
</evidence>
<dbReference type="GO" id="GO:0008235">
    <property type="term" value="F:metalloexopeptidase activity"/>
    <property type="evidence" value="ECO:0007669"/>
    <property type="project" value="InterPro"/>
</dbReference>
<evidence type="ECO:0000256" key="13">
    <source>
        <dbReference type="ARBA" id="ARBA00023180"/>
    </source>
</evidence>
<keyword evidence="8" id="KW-0256">Endoplasmic reticulum</keyword>
<dbReference type="STRING" id="1764295.A0A5B8N0C0"/>
<evidence type="ECO:0000256" key="8">
    <source>
        <dbReference type="ARBA" id="ARBA00022824"/>
    </source>
</evidence>
<evidence type="ECO:0000313" key="16">
    <source>
        <dbReference type="EMBL" id="QDZ25736.1"/>
    </source>
</evidence>
<keyword evidence="17" id="KW-1185">Reference proteome</keyword>
<keyword evidence="6" id="KW-0479">Metal-binding</keyword>
<dbReference type="Pfam" id="PF04389">
    <property type="entry name" value="Peptidase_M28"/>
    <property type="match status" value="1"/>
</dbReference>
<sequence>MGLLSGGLKVAIVYALLIFTSYKNWHHLPQPFGEDANQDVFSEHRAMNHVRALADDIGMRQVGTPGVRIAAEYLLSELKSIEQLAKRERPDLEVEIQVQTTSGAYHLELFLTPVYLSYANLENLLIRLRPKASSKASERTSLLVNAHFDSAIASPGAADCAACTAIAVEVARTIVGNKDIKIETPVIFLLNGGEETYMNAAHGFMIEHEWAQEVSHFINIESTGSYGPDVVFRSNSDLLLSAYLSASPRPRANVVFQDIFDLGLIPAETDYAVFAHESTGSETASGEEASKKPRTTVYGDLPGIDIATMFDSRSYHTALDESKRMAPGCTQNFGDNMLAIVLKASEMIRRTVDDEEGDSFGEDCVYFDVMGLFVVAYPFKLARFIHLVPFVLTVAVTLAAKASGSKAPVVEGVLSFFFSFLCSVIFAVIQFGLTALFIQPMAWYGRPHIAALLLVPSSVFGSFIPYIFTYTRQRSLDVMKNKDGDKLEEILVGHVVGSSLVLSTLALLMTTSGVMKHSAYMFVFWVLSALLALGTKVFYFRDKRSDTGVRTRSKAKRNGGGFDSFDVMDTLVIHLPALVVVGHMSLFGFLFFLDRISTMGSSMDWHGRAHADMIIGVIAGGLFFVSFGPLVPFLAYHAARSTSKGAPSTTKAKKSSRAHPFKQYSCVIQCLGGLLAMCLFFLLVATVLIRMQDHRNSFSAHNPKRVFVQRLHVLRGDPPGAIKNHSRAMYDTIIEESSVTMLGVDSVPLQNVLNDMVGAQSHESGPPKSDPNHLLAAYPITRFMKDSVSLKVGVEDEEIRQLFKSLPSLRVRTKKGSSMKRCHIAMRSPFAGYYLVNVTGNASKFSFAEHDTEPLIPSEYSDDGLPMYAVRHVGNHLGGRNGLEWNWWIDAKPEENLKISWAVSNITSTPTLQDVVARLPDYVNPIPITTILHKFEC</sequence>
<evidence type="ECO:0000259" key="15">
    <source>
        <dbReference type="Pfam" id="PF04389"/>
    </source>
</evidence>
<dbReference type="SUPFAM" id="SSF53187">
    <property type="entry name" value="Zn-dependent exopeptidases"/>
    <property type="match status" value="1"/>
</dbReference>
<evidence type="ECO:0000313" key="17">
    <source>
        <dbReference type="Proteomes" id="UP000316726"/>
    </source>
</evidence>
<reference evidence="16 17" key="1">
    <citation type="submission" date="2018-07" db="EMBL/GenBank/DDBJ databases">
        <title>The complete nuclear genome of the prasinophyte Chloropicon primus (CCMP1205).</title>
        <authorList>
            <person name="Pombert J.-F."/>
            <person name="Otis C."/>
            <person name="Turmel M."/>
            <person name="Lemieux C."/>
        </authorList>
    </citation>
    <scope>NUCLEOTIDE SEQUENCE [LARGE SCALE GENOMIC DNA]</scope>
    <source>
        <strain evidence="16 17">CCMP1205</strain>
    </source>
</reference>
<keyword evidence="5 14" id="KW-0812">Transmembrane</keyword>
<feature type="transmembrane region" description="Helical" evidence="14">
    <location>
        <begin position="416"/>
        <end position="438"/>
    </location>
</feature>
<feature type="transmembrane region" description="Helical" evidence="14">
    <location>
        <begin position="666"/>
        <end position="689"/>
    </location>
</feature>
<accession>A0A5B8N0C0</accession>
<organism evidence="16 17">
    <name type="scientific">Chloropicon primus</name>
    <dbReference type="NCBI Taxonomy" id="1764295"/>
    <lineage>
        <taxon>Eukaryota</taxon>
        <taxon>Viridiplantae</taxon>
        <taxon>Chlorophyta</taxon>
        <taxon>Chloropicophyceae</taxon>
        <taxon>Chloropicales</taxon>
        <taxon>Chloropicaceae</taxon>
        <taxon>Chloropicon</taxon>
    </lineage>
</organism>
<evidence type="ECO:0000256" key="6">
    <source>
        <dbReference type="ARBA" id="ARBA00022723"/>
    </source>
</evidence>
<gene>
    <name evidence="16" type="ORF">A3770_18p82540</name>
</gene>
<dbReference type="Gene3D" id="3.40.630.10">
    <property type="entry name" value="Zn peptidases"/>
    <property type="match status" value="1"/>
</dbReference>
<dbReference type="EMBL" id="CP031051">
    <property type="protein sequence ID" value="QDZ25736.1"/>
    <property type="molecule type" value="Genomic_DNA"/>
</dbReference>
<evidence type="ECO:0000256" key="9">
    <source>
        <dbReference type="ARBA" id="ARBA00022833"/>
    </source>
</evidence>
<feature type="transmembrane region" description="Helical" evidence="14">
    <location>
        <begin position="450"/>
        <end position="470"/>
    </location>
</feature>
<evidence type="ECO:0000256" key="4">
    <source>
        <dbReference type="ARBA" id="ARBA00022670"/>
    </source>
</evidence>
<proteinExistence type="inferred from homology"/>
<dbReference type="InterPro" id="IPR007484">
    <property type="entry name" value="Peptidase_M28"/>
</dbReference>
<feature type="domain" description="Peptidase M28" evidence="15">
    <location>
        <begin position="127"/>
        <end position="340"/>
    </location>
</feature>
<keyword evidence="12 14" id="KW-0472">Membrane</keyword>
<dbReference type="PANTHER" id="PTHR12147">
    <property type="entry name" value="METALLOPEPTIDASE M28 FAMILY MEMBER"/>
    <property type="match status" value="1"/>
</dbReference>
<comment type="cofactor">
    <cofactor evidence="1">
        <name>Zn(2+)</name>
        <dbReference type="ChEBI" id="CHEBI:29105"/>
    </cofactor>
</comment>
<evidence type="ECO:0000256" key="11">
    <source>
        <dbReference type="ARBA" id="ARBA00023049"/>
    </source>
</evidence>
<keyword evidence="13" id="KW-0325">Glycoprotein</keyword>
<keyword evidence="7" id="KW-0378">Hydrolase</keyword>
<dbReference type="OrthoDB" id="76293at2759"/>
<evidence type="ECO:0000256" key="14">
    <source>
        <dbReference type="SAM" id="Phobius"/>
    </source>
</evidence>
<keyword evidence="11" id="KW-0482">Metalloprotease</keyword>
<name>A0A5B8N0C0_9CHLO</name>
<dbReference type="GO" id="GO:0046872">
    <property type="term" value="F:metal ion binding"/>
    <property type="evidence" value="ECO:0007669"/>
    <property type="project" value="UniProtKB-KW"/>
</dbReference>